<dbReference type="InterPro" id="IPR041369">
    <property type="entry name" value="TrmO_C"/>
</dbReference>
<dbReference type="RefSeq" id="WP_220103132.1">
    <property type="nucleotide sequence ID" value="NZ_JAHZSS010000004.1"/>
</dbReference>
<dbReference type="Gene3D" id="2.40.30.70">
    <property type="entry name" value="YaeB-like"/>
    <property type="match status" value="1"/>
</dbReference>
<organism evidence="4 5">
    <name type="scientific">Neiella holothuriorum</name>
    <dbReference type="NCBI Taxonomy" id="2870530"/>
    <lineage>
        <taxon>Bacteria</taxon>
        <taxon>Pseudomonadati</taxon>
        <taxon>Pseudomonadota</taxon>
        <taxon>Gammaproteobacteria</taxon>
        <taxon>Alteromonadales</taxon>
        <taxon>Echinimonadaceae</taxon>
        <taxon>Neiella</taxon>
    </lineage>
</organism>
<proteinExistence type="inferred from homology"/>
<dbReference type="Proteomes" id="UP001166251">
    <property type="component" value="Unassembled WGS sequence"/>
</dbReference>
<dbReference type="PANTHER" id="PTHR12818:SF0">
    <property type="entry name" value="TRNA (ADENINE(37)-N6)-METHYLTRANSFERASE"/>
    <property type="match status" value="1"/>
</dbReference>
<evidence type="ECO:0000259" key="3">
    <source>
        <dbReference type="PROSITE" id="PS51668"/>
    </source>
</evidence>
<dbReference type="Pfam" id="PF01980">
    <property type="entry name" value="TrmO_N"/>
    <property type="match status" value="1"/>
</dbReference>
<protein>
    <submittedName>
        <fullName evidence="4">tRNA (N6-threonylcarbamoyladenosine(37)-N6)-methyltransferase TrmO</fullName>
    </submittedName>
</protein>
<evidence type="ECO:0000256" key="1">
    <source>
        <dbReference type="ARBA" id="ARBA00022691"/>
    </source>
</evidence>
<dbReference type="PANTHER" id="PTHR12818">
    <property type="entry name" value="TRNA (ADENINE(37)-N6)-METHYLTRANSFERASE"/>
    <property type="match status" value="1"/>
</dbReference>
<comment type="caution">
    <text evidence="4">The sequence shown here is derived from an EMBL/GenBank/DDBJ whole genome shotgun (WGS) entry which is preliminary data.</text>
</comment>
<comment type="similarity">
    <text evidence="2">Belongs to the tRNA methyltransferase O family.</text>
</comment>
<dbReference type="PROSITE" id="PS51668">
    <property type="entry name" value="TSAA_2"/>
    <property type="match status" value="1"/>
</dbReference>
<dbReference type="InterPro" id="IPR036413">
    <property type="entry name" value="YaeB-like_sf"/>
</dbReference>
<dbReference type="InterPro" id="IPR023370">
    <property type="entry name" value="TrmO-like_N"/>
</dbReference>
<dbReference type="CDD" id="cd09281">
    <property type="entry name" value="UPF0066"/>
    <property type="match status" value="1"/>
</dbReference>
<dbReference type="EMBL" id="JAHZSS010000004">
    <property type="protein sequence ID" value="MBW8190445.1"/>
    <property type="molecule type" value="Genomic_DNA"/>
</dbReference>
<dbReference type="NCBIfam" id="TIGR00104">
    <property type="entry name" value="tRNA_TsaA"/>
    <property type="match status" value="1"/>
</dbReference>
<dbReference type="InterPro" id="IPR040372">
    <property type="entry name" value="YaeB-like"/>
</dbReference>
<dbReference type="PROSITE" id="PS01318">
    <property type="entry name" value="TSAA_1"/>
    <property type="match status" value="1"/>
</dbReference>
<sequence>MTPIGYIRSPYQEKFAIPRQPGLVPAASGYCDLIGEFGQPETVRGLEQFSHIWVLFEFHAHRDRDWQPLVRPPRLGGNKKVGVFASRSTFRPNSIGMSLLQLEQVSHCQVDGKAVNRLTVCGLDLLDGTPILDIKPYLPYAESLPQADAGYAEDKPTTRLSVCWQQAAKQQLHLLKQTQRDLPQLNLEQLIEQVLQQDPRPAYQAGQLSERRYGVKLAGLDVQFCFVEPGQVEVVALTVSD</sequence>
<name>A0ABS7EDX3_9GAMM</name>
<keyword evidence="5" id="KW-1185">Reference proteome</keyword>
<dbReference type="SUPFAM" id="SSF118196">
    <property type="entry name" value="YaeB-like"/>
    <property type="match status" value="1"/>
</dbReference>
<evidence type="ECO:0000313" key="5">
    <source>
        <dbReference type="Proteomes" id="UP001166251"/>
    </source>
</evidence>
<evidence type="ECO:0000313" key="4">
    <source>
        <dbReference type="EMBL" id="MBW8190445.1"/>
    </source>
</evidence>
<dbReference type="Gene3D" id="3.30.2310.10">
    <property type="entry name" value="YaeB-like"/>
    <property type="match status" value="1"/>
</dbReference>
<dbReference type="Pfam" id="PF18389">
    <property type="entry name" value="TrmO_C"/>
    <property type="match status" value="1"/>
</dbReference>
<dbReference type="InterPro" id="IPR023368">
    <property type="entry name" value="UPF0066_cons_site"/>
</dbReference>
<evidence type="ECO:0000256" key="2">
    <source>
        <dbReference type="ARBA" id="ARBA00033753"/>
    </source>
</evidence>
<keyword evidence="1" id="KW-0949">S-adenosyl-L-methionine</keyword>
<dbReference type="InterPro" id="IPR036414">
    <property type="entry name" value="YaeB_N_sf"/>
</dbReference>
<accession>A0ABS7EDX3</accession>
<feature type="domain" description="TsaA-like" evidence="3">
    <location>
        <begin position="1"/>
        <end position="146"/>
    </location>
</feature>
<reference evidence="4" key="1">
    <citation type="submission" date="2021-07" db="EMBL/GenBank/DDBJ databases">
        <title>Neiella marina sp. nov., isolated from the intestinal content of sea cucumber Apostichopus japonicus.</title>
        <authorList>
            <person name="Bai X."/>
        </authorList>
    </citation>
    <scope>NUCLEOTIDE SEQUENCE</scope>
    <source>
        <strain evidence="4">126</strain>
    </source>
</reference>
<gene>
    <name evidence="4" type="primary">tsaA</name>
    <name evidence="4" type="ORF">K0504_05295</name>
</gene>